<keyword evidence="2" id="KW-0238">DNA-binding</keyword>
<accession>A0ABU5N5H7</accession>
<feature type="domain" description="HTH arsR-type" evidence="4">
    <location>
        <begin position="16"/>
        <end position="106"/>
    </location>
</feature>
<dbReference type="EMBL" id="JAWJYN010000001">
    <property type="protein sequence ID" value="MDZ8161331.1"/>
    <property type="molecule type" value="Genomic_DNA"/>
</dbReference>
<evidence type="ECO:0000256" key="2">
    <source>
        <dbReference type="ARBA" id="ARBA00023125"/>
    </source>
</evidence>
<keyword evidence="3" id="KW-0804">Transcription</keyword>
<dbReference type="InterPro" id="IPR036390">
    <property type="entry name" value="WH_DNA-bd_sf"/>
</dbReference>
<dbReference type="PANTHER" id="PTHR33154">
    <property type="entry name" value="TRANSCRIPTIONAL REGULATOR, ARSR FAMILY"/>
    <property type="match status" value="1"/>
</dbReference>
<evidence type="ECO:0000259" key="4">
    <source>
        <dbReference type="PROSITE" id="PS50987"/>
    </source>
</evidence>
<evidence type="ECO:0000313" key="6">
    <source>
        <dbReference type="Proteomes" id="UP001291912"/>
    </source>
</evidence>
<dbReference type="PANTHER" id="PTHR33154:SF18">
    <property type="entry name" value="ARSENICAL RESISTANCE OPERON REPRESSOR"/>
    <property type="match status" value="1"/>
</dbReference>
<name>A0ABU5N5H7_9MICO</name>
<organism evidence="5 6">
    <name type="scientific">Microbacterium aquimaris</name>
    <dbReference type="NCBI Taxonomy" id="459816"/>
    <lineage>
        <taxon>Bacteria</taxon>
        <taxon>Bacillati</taxon>
        <taxon>Actinomycetota</taxon>
        <taxon>Actinomycetes</taxon>
        <taxon>Micrococcales</taxon>
        <taxon>Microbacteriaceae</taxon>
        <taxon>Microbacterium</taxon>
    </lineage>
</organism>
<sequence>MLPSPTDAPGAGGSWLDRGSAEDLARTLRAVADPTRLQVLSVILSSEDGRATVSHLTEALGLTQPTVTHHVRILVEDGMLRREREGKFIWLSIEPARRAAVADVLR</sequence>
<dbReference type="InterPro" id="IPR001845">
    <property type="entry name" value="HTH_ArsR_DNA-bd_dom"/>
</dbReference>
<dbReference type="InterPro" id="IPR051081">
    <property type="entry name" value="HTH_MetalResp_TranReg"/>
</dbReference>
<dbReference type="Gene3D" id="1.10.10.10">
    <property type="entry name" value="Winged helix-like DNA-binding domain superfamily/Winged helix DNA-binding domain"/>
    <property type="match status" value="1"/>
</dbReference>
<keyword evidence="1" id="KW-0805">Transcription regulation</keyword>
<dbReference type="Proteomes" id="UP001291912">
    <property type="component" value="Unassembled WGS sequence"/>
</dbReference>
<protein>
    <submittedName>
        <fullName evidence="5">Metalloregulator ArsR/SmtB family transcription factor</fullName>
    </submittedName>
</protein>
<reference evidence="5 6" key="1">
    <citation type="submission" date="2023-10" db="EMBL/GenBank/DDBJ databases">
        <title>Microbacterium xanthum sp. nov., isolated from seaweed.</title>
        <authorList>
            <person name="Lee S.D."/>
        </authorList>
    </citation>
    <scope>NUCLEOTIDE SEQUENCE [LARGE SCALE GENOMIC DNA]</scope>
    <source>
        <strain evidence="5 6">KCTC 19124</strain>
    </source>
</reference>
<dbReference type="SMART" id="SM00418">
    <property type="entry name" value="HTH_ARSR"/>
    <property type="match status" value="1"/>
</dbReference>
<dbReference type="Pfam" id="PF12840">
    <property type="entry name" value="HTH_20"/>
    <property type="match status" value="1"/>
</dbReference>
<dbReference type="PROSITE" id="PS50987">
    <property type="entry name" value="HTH_ARSR_2"/>
    <property type="match status" value="1"/>
</dbReference>
<comment type="caution">
    <text evidence="5">The sequence shown here is derived from an EMBL/GenBank/DDBJ whole genome shotgun (WGS) entry which is preliminary data.</text>
</comment>
<dbReference type="PRINTS" id="PR00778">
    <property type="entry name" value="HTHARSR"/>
</dbReference>
<dbReference type="RefSeq" id="WP_194423959.1">
    <property type="nucleotide sequence ID" value="NZ_BAAAPT010000001.1"/>
</dbReference>
<gene>
    <name evidence="5" type="ORF">R2Q92_05730</name>
</gene>
<dbReference type="InterPro" id="IPR011991">
    <property type="entry name" value="ArsR-like_HTH"/>
</dbReference>
<keyword evidence="6" id="KW-1185">Reference proteome</keyword>
<dbReference type="CDD" id="cd00090">
    <property type="entry name" value="HTH_ARSR"/>
    <property type="match status" value="1"/>
</dbReference>
<proteinExistence type="predicted"/>
<dbReference type="SUPFAM" id="SSF46785">
    <property type="entry name" value="Winged helix' DNA-binding domain"/>
    <property type="match status" value="1"/>
</dbReference>
<evidence type="ECO:0000313" key="5">
    <source>
        <dbReference type="EMBL" id="MDZ8161331.1"/>
    </source>
</evidence>
<dbReference type="NCBIfam" id="NF033788">
    <property type="entry name" value="HTH_metalloreg"/>
    <property type="match status" value="1"/>
</dbReference>
<evidence type="ECO:0000256" key="1">
    <source>
        <dbReference type="ARBA" id="ARBA00023015"/>
    </source>
</evidence>
<dbReference type="InterPro" id="IPR036388">
    <property type="entry name" value="WH-like_DNA-bd_sf"/>
</dbReference>
<evidence type="ECO:0000256" key="3">
    <source>
        <dbReference type="ARBA" id="ARBA00023163"/>
    </source>
</evidence>